<protein>
    <submittedName>
        <fullName evidence="1">Uncharacterized protein</fullName>
    </submittedName>
</protein>
<reference evidence="1 2" key="1">
    <citation type="submission" date="2019-02" db="EMBL/GenBank/DDBJ databases">
        <title>The draft genome of Kosakonia quasisacchari strain WCHKQ120001.</title>
        <authorList>
            <person name="Wang C."/>
            <person name="Feng Y."/>
            <person name="Zong Z."/>
        </authorList>
    </citation>
    <scope>NUCLEOTIDE SEQUENCE [LARGE SCALE GENOMIC DNA]</scope>
    <source>
        <strain evidence="1 2">WCHKQ120001</strain>
    </source>
</reference>
<dbReference type="RefSeq" id="WP_131412196.1">
    <property type="nucleotide sequence ID" value="NZ_SJOP01000019.1"/>
</dbReference>
<keyword evidence="2" id="KW-1185">Reference proteome</keyword>
<dbReference type="OrthoDB" id="6614212at2"/>
<dbReference type="Proteomes" id="UP000291793">
    <property type="component" value="Unassembled WGS sequence"/>
</dbReference>
<evidence type="ECO:0000313" key="2">
    <source>
        <dbReference type="Proteomes" id="UP000291793"/>
    </source>
</evidence>
<dbReference type="EMBL" id="SJOP01000019">
    <property type="protein sequence ID" value="TCC01243.1"/>
    <property type="molecule type" value="Genomic_DNA"/>
</dbReference>
<organism evidence="1 2">
    <name type="scientific">Kosakonia quasisacchari</name>
    <dbReference type="NCBI Taxonomy" id="2529380"/>
    <lineage>
        <taxon>Bacteria</taxon>
        <taxon>Pseudomonadati</taxon>
        <taxon>Pseudomonadota</taxon>
        <taxon>Gammaproteobacteria</taxon>
        <taxon>Enterobacterales</taxon>
        <taxon>Enterobacteriaceae</taxon>
        <taxon>Kosakonia</taxon>
    </lineage>
</organism>
<proteinExistence type="predicted"/>
<comment type="caution">
    <text evidence="1">The sequence shown here is derived from an EMBL/GenBank/DDBJ whole genome shotgun (WGS) entry which is preliminary data.</text>
</comment>
<accession>A0A4R0GVZ3</accession>
<dbReference type="AlphaFoldDB" id="A0A4R0GVZ3"/>
<evidence type="ECO:0000313" key="1">
    <source>
        <dbReference type="EMBL" id="TCC01243.1"/>
    </source>
</evidence>
<name>A0A4R0GVZ3_9ENTR</name>
<sequence>MPSKLKLRRQRRMKADLWWWKEEAKDLHARVMEQADEIAALRRQIFRVPMLVLVPAPIMKLVATSTSEPEICLKCNDGARLGCSSCAYRLK</sequence>
<gene>
    <name evidence="1" type="ORF">E0L21_18945</name>
</gene>